<dbReference type="STRING" id="929556.Solca_2918"/>
<sequence length="270" mass="30186">MKKIVFPLLVALSLSSVEAFAQKTFKCAFRTKPVVADGLLNDWSYAIDDENVDRSGHLKYAIANDKENLYIALRIFDKTTQAKVFFGGMKMILDTAAKKQENTAIEFPIVAKLKPGEKPRWDFKSGERTGIKDLHKKAKEENKEMNLAGFYAFANGKQNINDNSSGVKVGFDWDEDDALIYEVIIPFNTFYASAFKSKKNELTVGLRINGIDKALLPEKQFTMMRPQNRRGGNAGSYGGVQGGLPNPAADENEIFTEAIKYNLKLQLATH</sequence>
<dbReference type="RefSeq" id="WP_014681167.1">
    <property type="nucleotide sequence ID" value="NC_017770.1"/>
</dbReference>
<name>H8KWE8_SOLCM</name>
<evidence type="ECO:0000313" key="3">
    <source>
        <dbReference type="Proteomes" id="UP000007590"/>
    </source>
</evidence>
<feature type="chain" id="PRO_5003615383" description="Carbohydrate-binding domain-containing protein" evidence="1">
    <location>
        <begin position="22"/>
        <end position="270"/>
    </location>
</feature>
<dbReference type="AlphaFoldDB" id="H8KWE8"/>
<dbReference type="HOGENOM" id="CLU_1030147_0_0_10"/>
<keyword evidence="3" id="KW-1185">Reference proteome</keyword>
<protein>
    <recommendedName>
        <fullName evidence="4">Carbohydrate-binding domain-containing protein</fullName>
    </recommendedName>
</protein>
<organism evidence="2 3">
    <name type="scientific">Solitalea canadensis (strain ATCC 29591 / DSM 3403 / JCM 21819 / LMG 8368 / NBRC 15130 / NCIMB 12057 / USAM 9D)</name>
    <name type="common">Flexibacter canadensis</name>
    <dbReference type="NCBI Taxonomy" id="929556"/>
    <lineage>
        <taxon>Bacteria</taxon>
        <taxon>Pseudomonadati</taxon>
        <taxon>Bacteroidota</taxon>
        <taxon>Sphingobacteriia</taxon>
        <taxon>Sphingobacteriales</taxon>
        <taxon>Sphingobacteriaceae</taxon>
        <taxon>Solitalea</taxon>
    </lineage>
</organism>
<dbReference type="Gene3D" id="2.60.40.1190">
    <property type="match status" value="1"/>
</dbReference>
<feature type="signal peptide" evidence="1">
    <location>
        <begin position="1"/>
        <end position="21"/>
    </location>
</feature>
<dbReference type="eggNOG" id="ENOG50334QK">
    <property type="taxonomic scope" value="Bacteria"/>
</dbReference>
<evidence type="ECO:0008006" key="4">
    <source>
        <dbReference type="Google" id="ProtNLM"/>
    </source>
</evidence>
<evidence type="ECO:0000256" key="1">
    <source>
        <dbReference type="SAM" id="SignalP"/>
    </source>
</evidence>
<dbReference type="EMBL" id="CP003349">
    <property type="protein sequence ID" value="AFD07940.1"/>
    <property type="molecule type" value="Genomic_DNA"/>
</dbReference>
<gene>
    <name evidence="2" type="ordered locus">Solca_2918</name>
</gene>
<reference evidence="2" key="1">
    <citation type="submission" date="2012-02" db="EMBL/GenBank/DDBJ databases">
        <title>The complete genome of Solitalea canadensis DSM 3403.</title>
        <authorList>
            <consortium name="US DOE Joint Genome Institute (JGI-PGF)"/>
            <person name="Lucas S."/>
            <person name="Copeland A."/>
            <person name="Lapidus A."/>
            <person name="Glavina del Rio T."/>
            <person name="Dalin E."/>
            <person name="Tice H."/>
            <person name="Bruce D."/>
            <person name="Goodwin L."/>
            <person name="Pitluck S."/>
            <person name="Peters L."/>
            <person name="Ovchinnikova G."/>
            <person name="Lu M."/>
            <person name="Kyrpides N."/>
            <person name="Mavromatis K."/>
            <person name="Ivanova N."/>
            <person name="Brettin T."/>
            <person name="Detter J.C."/>
            <person name="Han C."/>
            <person name="Larimer F."/>
            <person name="Land M."/>
            <person name="Hauser L."/>
            <person name="Markowitz V."/>
            <person name="Cheng J.-F."/>
            <person name="Hugenholtz P."/>
            <person name="Woyke T."/>
            <person name="Wu D."/>
            <person name="Spring S."/>
            <person name="Schroeder M."/>
            <person name="Kopitz M."/>
            <person name="Brambilla E."/>
            <person name="Klenk H.-P."/>
            <person name="Eisen J.A."/>
        </authorList>
    </citation>
    <scope>NUCLEOTIDE SEQUENCE</scope>
    <source>
        <strain evidence="2">DSM 3403</strain>
    </source>
</reference>
<dbReference type="OrthoDB" id="792194at2"/>
<evidence type="ECO:0000313" key="2">
    <source>
        <dbReference type="EMBL" id="AFD07940.1"/>
    </source>
</evidence>
<keyword evidence="1" id="KW-0732">Signal</keyword>
<dbReference type="KEGG" id="scn:Solca_2918"/>
<proteinExistence type="predicted"/>
<accession>H8KWE8</accession>
<dbReference type="Proteomes" id="UP000007590">
    <property type="component" value="Chromosome"/>
</dbReference>